<name>A0A1U9Y6V7_CITBR</name>
<evidence type="ECO:0000313" key="1">
    <source>
        <dbReference type="EMBL" id="AQZ36794.1"/>
    </source>
</evidence>
<dbReference type="EMBL" id="KY624633">
    <property type="protein sequence ID" value="AQZ36794.1"/>
    <property type="molecule type" value="Genomic_DNA"/>
</dbReference>
<sequence>MSVSELRAQQHTRQNRILKSYPVTYTQCKAQKQLHCKDTNIFTT</sequence>
<reference evidence="1" key="1">
    <citation type="journal article" date="2017" name="J. Antimicrob. Chemother.">
        <title>Citrobacter braakii carrying plasmid-borne mcr-1 colistin resistance gene from ready-to-eat food from a market in the Chaco region of Bolivia.</title>
        <authorList>
            <person name="Sennati S."/>
            <person name="Di Pilato V."/>
            <person name="Riccobono E."/>
            <person name="Di Maggio T."/>
            <person name="Villagran A.L."/>
            <person name="Pallecchi L."/>
            <person name="Bartoloni A."/>
            <person name="Rossolini G.M."/>
            <person name="Giani T."/>
        </authorList>
    </citation>
    <scope>NUCLEOTIDE SEQUENCE</scope>
    <source>
        <strain evidence="1">CA-26</strain>
        <plasmid evidence="1">pCA-26</plasmid>
    </source>
</reference>
<keyword evidence="1" id="KW-0614">Plasmid</keyword>
<proteinExistence type="predicted"/>
<dbReference type="AlphaFoldDB" id="A0A1U9Y6V7"/>
<accession>A0A1U9Y6V7</accession>
<organism evidence="1">
    <name type="scientific">Citrobacter braakii</name>
    <dbReference type="NCBI Taxonomy" id="57706"/>
    <lineage>
        <taxon>Bacteria</taxon>
        <taxon>Pseudomonadati</taxon>
        <taxon>Pseudomonadota</taxon>
        <taxon>Gammaproteobacteria</taxon>
        <taxon>Enterobacterales</taxon>
        <taxon>Enterobacteriaceae</taxon>
        <taxon>Citrobacter</taxon>
        <taxon>Citrobacter freundii complex</taxon>
    </lineage>
</organism>
<protein>
    <submittedName>
        <fullName evidence="1">Uncharacterized protein</fullName>
    </submittedName>
</protein>
<geneLocation type="plasmid" evidence="1">
    <name>pCA-26</name>
</geneLocation>